<proteinExistence type="predicted"/>
<evidence type="ECO:0000313" key="1">
    <source>
        <dbReference type="EMBL" id="AXU41559.1"/>
    </source>
</evidence>
<accession>A0A346TPP9</accession>
<sequence>MNVPFMNLIEERVFLQTHPESLFTFYVVIVPDKNGKVMHYYFKAYEFGRLFNVSKPHTKIRNNLSSQFYIEWSNIKNYFKLDGNEIDTSKWTDRNLFLTETGLLMFMSNASLPLKSTLVTYINRYLKPKIYVTMSLMRYENIIFRRFMLLLFLCRPSI</sequence>
<evidence type="ECO:0000313" key="2">
    <source>
        <dbReference type="Proteomes" id="UP000501969"/>
    </source>
</evidence>
<dbReference type="EMBL" id="MH124167">
    <property type="protein sequence ID" value="AXU41559.1"/>
    <property type="molecule type" value="Genomic_DNA"/>
</dbReference>
<dbReference type="RefSeq" id="YP_010796571.1">
    <property type="nucleotide sequence ID" value="NC_076031.1"/>
</dbReference>
<dbReference type="Proteomes" id="UP000501969">
    <property type="component" value="Segment"/>
</dbReference>
<dbReference type="GeneID" id="80534066"/>
<dbReference type="KEGG" id="vg:80534066"/>
<reference evidence="1 2" key="1">
    <citation type="submission" date="2018-03" db="EMBL/GenBank/DDBJ databases">
        <title>Complete genome sequence of a second alphabaculovirus from the true armyworm, Mythimna unipuncta.</title>
        <authorList>
            <person name="Harrison R.L."/>
            <person name="Mowery J.D."/>
            <person name="Bauchan G.R."/>
            <person name="Theilmann D.A."/>
            <person name="Erlandson M.A."/>
        </authorList>
    </citation>
    <scope>NUCLEOTIDE SEQUENCE [LARGE SCALE GENOMIC DNA]</scope>
    <source>
        <strain evidence="1 2">KY310</strain>
    </source>
</reference>
<protein>
    <submittedName>
        <fullName evidence="1">BRO-F</fullName>
    </submittedName>
</protein>
<organism evidence="1 2">
    <name type="scientific">Mythimna unipuncta nucleopolyhedrovirus</name>
    <dbReference type="NCBI Taxonomy" id="447897"/>
    <lineage>
        <taxon>Viruses</taxon>
        <taxon>Viruses incertae sedis</taxon>
        <taxon>Naldaviricetes</taxon>
        <taxon>Lefavirales</taxon>
        <taxon>Baculoviridae</taxon>
        <taxon>Alphabaculovirus</taxon>
    </lineage>
</organism>
<keyword evidence="2" id="KW-1185">Reference proteome</keyword>
<name>A0A346TPP9_9ABAC</name>